<keyword evidence="6 10" id="KW-0472">Membrane</keyword>
<evidence type="ECO:0000256" key="5">
    <source>
        <dbReference type="ARBA" id="ARBA00023040"/>
    </source>
</evidence>
<dbReference type="PROSITE" id="PS50262">
    <property type="entry name" value="G_PROTEIN_RECEP_F1_2"/>
    <property type="match status" value="1"/>
</dbReference>
<dbReference type="Pfam" id="PF00001">
    <property type="entry name" value="7tm_1"/>
    <property type="match status" value="1"/>
</dbReference>
<dbReference type="AlphaFoldDB" id="A0A9Q0XCX2"/>
<dbReference type="GO" id="GO:0004977">
    <property type="term" value="F:melanocortin receptor activity"/>
    <property type="evidence" value="ECO:0007669"/>
    <property type="project" value="InterPro"/>
</dbReference>
<feature type="transmembrane region" description="Helical" evidence="10">
    <location>
        <begin position="225"/>
        <end position="249"/>
    </location>
</feature>
<feature type="transmembrane region" description="Helical" evidence="10">
    <location>
        <begin position="120"/>
        <end position="142"/>
    </location>
</feature>
<comment type="subcellular location">
    <subcellularLocation>
        <location evidence="1">Cell membrane</location>
        <topology evidence="1">Multi-pass membrane protein</topology>
    </subcellularLocation>
</comment>
<evidence type="ECO:0000256" key="4">
    <source>
        <dbReference type="ARBA" id="ARBA00022989"/>
    </source>
</evidence>
<keyword evidence="2" id="KW-1003">Cell membrane</keyword>
<evidence type="ECO:0000256" key="8">
    <source>
        <dbReference type="ARBA" id="ARBA00023224"/>
    </source>
</evidence>
<feature type="domain" description="G-protein coupled receptors family 1 profile" evidence="11">
    <location>
        <begin position="20"/>
        <end position="277"/>
    </location>
</feature>
<dbReference type="PROSITE" id="PS00237">
    <property type="entry name" value="G_PROTEIN_RECEP_F1_1"/>
    <property type="match status" value="1"/>
</dbReference>
<evidence type="ECO:0000256" key="3">
    <source>
        <dbReference type="ARBA" id="ARBA00022692"/>
    </source>
</evidence>
<keyword evidence="4 10" id="KW-1133">Transmembrane helix</keyword>
<name>A0A9Q0XCX2_9SAUR</name>
<keyword evidence="7 9" id="KW-0675">Receptor</keyword>
<evidence type="ECO:0000259" key="11">
    <source>
        <dbReference type="PROSITE" id="PS50262"/>
    </source>
</evidence>
<evidence type="ECO:0000256" key="7">
    <source>
        <dbReference type="ARBA" id="ARBA00023170"/>
    </source>
</evidence>
<proteinExistence type="inferred from homology"/>
<feature type="transmembrane region" description="Helical" evidence="10">
    <location>
        <begin position="163"/>
        <end position="183"/>
    </location>
</feature>
<evidence type="ECO:0000313" key="13">
    <source>
        <dbReference type="Proteomes" id="UP001142489"/>
    </source>
</evidence>
<protein>
    <recommendedName>
        <fullName evidence="11">G-protein coupled receptors family 1 profile domain-containing protein</fullName>
    </recommendedName>
</protein>
<dbReference type="EMBL" id="JAPFRF010000015">
    <property type="protein sequence ID" value="KAJ7310244.1"/>
    <property type="molecule type" value="Genomic_DNA"/>
</dbReference>
<evidence type="ECO:0000256" key="6">
    <source>
        <dbReference type="ARBA" id="ARBA00023136"/>
    </source>
</evidence>
<dbReference type="Proteomes" id="UP001142489">
    <property type="component" value="Unassembled WGS sequence"/>
</dbReference>
<dbReference type="InterPro" id="IPR017452">
    <property type="entry name" value="GPCR_Rhodpsn_7TM"/>
</dbReference>
<feature type="transmembrane region" description="Helical" evidence="10">
    <location>
        <begin position="42"/>
        <end position="66"/>
    </location>
</feature>
<gene>
    <name evidence="12" type="ORF">JRQ81_007142</name>
</gene>
<reference evidence="12" key="1">
    <citation type="journal article" date="2023" name="DNA Res.">
        <title>Chromosome-level genome assembly of Phrynocephalus forsythii using third-generation DNA sequencing and Hi-C analysis.</title>
        <authorList>
            <person name="Qi Y."/>
            <person name="Zhao W."/>
            <person name="Zhao Y."/>
            <person name="Niu C."/>
            <person name="Cao S."/>
            <person name="Zhang Y."/>
        </authorList>
    </citation>
    <scope>NUCLEOTIDE SEQUENCE</scope>
    <source>
        <tissue evidence="12">Muscle</tissue>
    </source>
</reference>
<keyword evidence="5 9" id="KW-0297">G-protein coupled receptor</keyword>
<evidence type="ECO:0000256" key="9">
    <source>
        <dbReference type="RuleBase" id="RU000688"/>
    </source>
</evidence>
<dbReference type="InterPro" id="IPR000276">
    <property type="entry name" value="GPCR_Rhodpsn"/>
</dbReference>
<dbReference type="PRINTS" id="PR00534">
    <property type="entry name" value="MCRFAMILY"/>
</dbReference>
<dbReference type="PRINTS" id="PR00237">
    <property type="entry name" value="GPCRRHODOPSN"/>
</dbReference>
<organism evidence="12 13">
    <name type="scientific">Phrynocephalus forsythii</name>
    <dbReference type="NCBI Taxonomy" id="171643"/>
    <lineage>
        <taxon>Eukaryota</taxon>
        <taxon>Metazoa</taxon>
        <taxon>Chordata</taxon>
        <taxon>Craniata</taxon>
        <taxon>Vertebrata</taxon>
        <taxon>Euteleostomi</taxon>
        <taxon>Lepidosauria</taxon>
        <taxon>Squamata</taxon>
        <taxon>Bifurcata</taxon>
        <taxon>Unidentata</taxon>
        <taxon>Episquamata</taxon>
        <taxon>Toxicofera</taxon>
        <taxon>Iguania</taxon>
        <taxon>Acrodonta</taxon>
        <taxon>Agamidae</taxon>
        <taxon>Agaminae</taxon>
        <taxon>Phrynocephalus</taxon>
    </lineage>
</organism>
<keyword evidence="13" id="KW-1185">Reference proteome</keyword>
<dbReference type="Gene3D" id="1.20.1070.10">
    <property type="entry name" value="Rhodopsin 7-helix transmembrane proteins"/>
    <property type="match status" value="1"/>
</dbReference>
<comment type="caution">
    <text evidence="12">The sequence shown here is derived from an EMBL/GenBank/DDBJ whole genome shotgun (WGS) entry which is preliminary data.</text>
</comment>
<dbReference type="PANTHER" id="PTHR22750">
    <property type="entry name" value="G-PROTEIN COUPLED RECEPTOR"/>
    <property type="match status" value="1"/>
</dbReference>
<dbReference type="OrthoDB" id="10011551at2759"/>
<dbReference type="SUPFAM" id="SSF81321">
    <property type="entry name" value="Family A G protein-coupled receptor-like"/>
    <property type="match status" value="1"/>
</dbReference>
<feature type="transmembrane region" description="Helical" evidence="10">
    <location>
        <begin position="261"/>
        <end position="280"/>
    </location>
</feature>
<evidence type="ECO:0000256" key="2">
    <source>
        <dbReference type="ARBA" id="ARBA00022475"/>
    </source>
</evidence>
<dbReference type="GO" id="GO:0005886">
    <property type="term" value="C:plasma membrane"/>
    <property type="evidence" value="ECO:0007669"/>
    <property type="project" value="UniProtKB-SubCell"/>
</dbReference>
<evidence type="ECO:0000256" key="1">
    <source>
        <dbReference type="ARBA" id="ARBA00004651"/>
    </source>
</evidence>
<keyword evidence="8 9" id="KW-0807">Transducer</keyword>
<evidence type="ECO:0000313" key="12">
    <source>
        <dbReference type="EMBL" id="KAJ7310244.1"/>
    </source>
</evidence>
<sequence>MGYVSFGVILAILASLIMATNSFVVAALVRLLWRTEYPGLCFVLNLAVADALVGFTITGLVAEELYGPGHQTPQKYCVLRMACITCPSAASILTVILVSFDRYLAIEHPFQYLKIMHAPVVGACVGGLWVLACFIGFLPVIVHSFQQNSYHGQCTFFAVFQPTYMLTVFCVGFFPACFVFIYFHCHLLKVAALHAQQIREQEPSGCAGPCPPPHLSSATKAARTVAILVGGFVISWLPFFVGSLVQIACQRCVLHRILERYLWVLGLCNSLVNPLVYAFWQKEVRLQIHQMFLCMKIKVLPLFRVDNHPHAPSRAAVSVHAISLTHLEE</sequence>
<dbReference type="InterPro" id="IPR001671">
    <property type="entry name" value="Melcrt_ACTH_rcpt"/>
</dbReference>
<accession>A0A9Q0XCX2</accession>
<comment type="similarity">
    <text evidence="9">Belongs to the G-protein coupled receptor 1 family.</text>
</comment>
<feature type="transmembrane region" description="Helical" evidence="10">
    <location>
        <begin position="78"/>
        <end position="100"/>
    </location>
</feature>
<evidence type="ECO:0000256" key="10">
    <source>
        <dbReference type="SAM" id="Phobius"/>
    </source>
</evidence>
<keyword evidence="3 9" id="KW-0812">Transmembrane</keyword>